<evidence type="ECO:0000259" key="2">
    <source>
        <dbReference type="Pfam" id="PF07833"/>
    </source>
</evidence>
<dbReference type="AlphaFoldDB" id="A0A0D1WJA8"/>
<dbReference type="InterPro" id="IPR036582">
    <property type="entry name" value="Mao_N_sf"/>
</dbReference>
<accession>A0A0D1WJA8</accession>
<dbReference type="Proteomes" id="UP000037269">
    <property type="component" value="Unassembled WGS sequence"/>
</dbReference>
<keyword evidence="1" id="KW-0732">Signal</keyword>
<evidence type="ECO:0000256" key="1">
    <source>
        <dbReference type="SAM" id="SignalP"/>
    </source>
</evidence>
<dbReference type="Pfam" id="PF07833">
    <property type="entry name" value="Cu_amine_oxidN1"/>
    <property type="match status" value="1"/>
</dbReference>
<feature type="signal peptide" evidence="1">
    <location>
        <begin position="1"/>
        <end position="27"/>
    </location>
</feature>
<feature type="domain" description="Copper amine oxidase-like N-terminal" evidence="2">
    <location>
        <begin position="359"/>
        <end position="455"/>
    </location>
</feature>
<keyword evidence="5" id="KW-1185">Reference proteome</keyword>
<gene>
    <name evidence="3" type="ORF">AF333_13415</name>
    <name evidence="4" type="ORF">SAMN04487909_102257</name>
</gene>
<dbReference type="PATRIC" id="fig|47500.8.peg.1448"/>
<sequence length="459" mass="50816">MNRMVKKGTVALLAVSLLITPGTVTYAQSNGPEELVRVWEGAYGLSVSVDKVHTLLAGKMDANFVTTVDIEELVAGTFLPGRKITFSLPKGIKSESKINVSHNSDLKIETTTGKITITVPTNRQEQKYRLKATMSLTARVDKKGEMKATIKGNGITAHDILIAKVEPTSRIESAAKPESVSLLLGKQRQAAPDLLFTEEVKGAFRKEGNADISFYLPHEGIYFSEPPTVDVVQGDLEIDPHSVQVLDNRTGEHEKIITFKIKKESTKPSVIRVSNMKITTNRMIADGTYNLTVRGDALSHTSLLDDSKSKQFPYVTQFPYVSVNYQDKSETKRNEILLTPGSLNYYEGKTEKKMSSPSYIKQNRIYVPVDFFIDTLGLHESHVLWSDSDRVLTLLKNSTIIQLDTDKNIARLNQVDIPLSAEIEKKDGKIMVPLTDMASLVGMKTKWDAATGSIVLNPS</sequence>
<dbReference type="EMBL" id="LGUG01000004">
    <property type="protein sequence ID" value="KON96326.1"/>
    <property type="molecule type" value="Genomic_DNA"/>
</dbReference>
<reference evidence="3 5" key="1">
    <citation type="submission" date="2015-07" db="EMBL/GenBank/DDBJ databases">
        <title>Fjat-14205 dsm 2895.</title>
        <authorList>
            <person name="Liu B."/>
            <person name="Wang J."/>
            <person name="Zhu Y."/>
            <person name="Liu G."/>
            <person name="Chen Q."/>
            <person name="Chen Z."/>
            <person name="Lan J."/>
            <person name="Che J."/>
            <person name="Ge C."/>
            <person name="Shi H."/>
            <person name="Pan Z."/>
            <person name="Liu X."/>
        </authorList>
    </citation>
    <scope>NUCLEOTIDE SEQUENCE [LARGE SCALE GENOMIC DNA]</scope>
    <source>
        <strain evidence="3 5">DSM 2895</strain>
    </source>
</reference>
<dbReference type="SUPFAM" id="SSF55383">
    <property type="entry name" value="Copper amine oxidase, domain N"/>
    <property type="match status" value="2"/>
</dbReference>
<evidence type="ECO:0000313" key="3">
    <source>
        <dbReference type="EMBL" id="KON96326.1"/>
    </source>
</evidence>
<protein>
    <submittedName>
        <fullName evidence="4">Copper amine oxidase N-terminal domain-containing protein</fullName>
    </submittedName>
</protein>
<proteinExistence type="predicted"/>
<dbReference type="OrthoDB" id="2680104at2"/>
<evidence type="ECO:0000313" key="4">
    <source>
        <dbReference type="EMBL" id="SDI24613.1"/>
    </source>
</evidence>
<dbReference type="Gene3D" id="3.30.457.10">
    <property type="entry name" value="Copper amine oxidase-like, N-terminal domain"/>
    <property type="match status" value="1"/>
</dbReference>
<name>A0A0D1WJA8_ANEMI</name>
<dbReference type="InterPro" id="IPR012854">
    <property type="entry name" value="Cu_amine_oxidase-like_N"/>
</dbReference>
<organism evidence="3 5">
    <name type="scientific">Aneurinibacillus migulanus</name>
    <name type="common">Bacillus migulanus</name>
    <dbReference type="NCBI Taxonomy" id="47500"/>
    <lineage>
        <taxon>Bacteria</taxon>
        <taxon>Bacillati</taxon>
        <taxon>Bacillota</taxon>
        <taxon>Bacilli</taxon>
        <taxon>Bacillales</taxon>
        <taxon>Paenibacillaceae</taxon>
        <taxon>Aneurinibacillus group</taxon>
        <taxon>Aneurinibacillus</taxon>
    </lineage>
</organism>
<dbReference type="STRING" id="47500.AF333_13415"/>
<dbReference type="RefSeq" id="WP_043064011.1">
    <property type="nucleotide sequence ID" value="NZ_BJOA01000009.1"/>
</dbReference>
<feature type="chain" id="PRO_5010414722" evidence="1">
    <location>
        <begin position="28"/>
        <end position="459"/>
    </location>
</feature>
<evidence type="ECO:0000313" key="6">
    <source>
        <dbReference type="Proteomes" id="UP000182836"/>
    </source>
</evidence>
<dbReference type="Proteomes" id="UP000182836">
    <property type="component" value="Unassembled WGS sequence"/>
</dbReference>
<dbReference type="GeneID" id="42306171"/>
<evidence type="ECO:0000313" key="5">
    <source>
        <dbReference type="Proteomes" id="UP000037269"/>
    </source>
</evidence>
<dbReference type="EMBL" id="FNED01000002">
    <property type="protein sequence ID" value="SDI24613.1"/>
    <property type="molecule type" value="Genomic_DNA"/>
</dbReference>
<reference evidence="4 6" key="2">
    <citation type="submission" date="2016-10" db="EMBL/GenBank/DDBJ databases">
        <authorList>
            <person name="de Groot N.N."/>
        </authorList>
    </citation>
    <scope>NUCLEOTIDE SEQUENCE [LARGE SCALE GENOMIC DNA]</scope>
    <source>
        <strain evidence="4 6">DSM 2895</strain>
    </source>
</reference>